<organism evidence="2 3">
    <name type="scientific">Tritrichomonas musculus</name>
    <dbReference type="NCBI Taxonomy" id="1915356"/>
    <lineage>
        <taxon>Eukaryota</taxon>
        <taxon>Metamonada</taxon>
        <taxon>Parabasalia</taxon>
        <taxon>Tritrichomonadida</taxon>
        <taxon>Tritrichomonadidae</taxon>
        <taxon>Tritrichomonas</taxon>
    </lineage>
</organism>
<dbReference type="Proteomes" id="UP001470230">
    <property type="component" value="Unassembled WGS sequence"/>
</dbReference>
<proteinExistence type="predicted"/>
<keyword evidence="3" id="KW-1185">Reference proteome</keyword>
<accession>A0ABR2KXB3</accession>
<feature type="region of interest" description="Disordered" evidence="1">
    <location>
        <begin position="55"/>
        <end position="74"/>
    </location>
</feature>
<name>A0ABR2KXB3_9EUKA</name>
<gene>
    <name evidence="2" type="ORF">M9Y10_013644</name>
</gene>
<reference evidence="2 3" key="1">
    <citation type="submission" date="2024-04" db="EMBL/GenBank/DDBJ databases">
        <title>Tritrichomonas musculus Genome.</title>
        <authorList>
            <person name="Alves-Ferreira E."/>
            <person name="Grigg M."/>
            <person name="Lorenzi H."/>
            <person name="Galac M."/>
        </authorList>
    </citation>
    <scope>NUCLEOTIDE SEQUENCE [LARGE SCALE GENOMIC DNA]</scope>
    <source>
        <strain evidence="2 3">EAF2021</strain>
    </source>
</reference>
<protein>
    <submittedName>
        <fullName evidence="2">Uncharacterized protein</fullName>
    </submittedName>
</protein>
<evidence type="ECO:0000313" key="2">
    <source>
        <dbReference type="EMBL" id="KAK8895759.1"/>
    </source>
</evidence>
<evidence type="ECO:0000313" key="3">
    <source>
        <dbReference type="Proteomes" id="UP001470230"/>
    </source>
</evidence>
<comment type="caution">
    <text evidence="2">The sequence shown here is derived from an EMBL/GenBank/DDBJ whole genome shotgun (WGS) entry which is preliminary data.</text>
</comment>
<evidence type="ECO:0000256" key="1">
    <source>
        <dbReference type="SAM" id="MobiDB-lite"/>
    </source>
</evidence>
<dbReference type="EMBL" id="JAPFFF010000002">
    <property type="protein sequence ID" value="KAK8895759.1"/>
    <property type="molecule type" value="Genomic_DNA"/>
</dbReference>
<sequence length="74" mass="8031">MSFLDMIKNGNFKLNKVVIDPLKPKPPIRQPQNQDVNALSLPDLQLALLQIRSQVVSSSSSSSSESSSSSVCDD</sequence>